<proteinExistence type="predicted"/>
<accession>A0AAV3QK10</accession>
<evidence type="ECO:0000313" key="1">
    <source>
        <dbReference type="EMBL" id="GAA0163481.1"/>
    </source>
</evidence>
<dbReference type="EMBL" id="BAABME010004763">
    <property type="protein sequence ID" value="GAA0163481.1"/>
    <property type="molecule type" value="Genomic_DNA"/>
</dbReference>
<name>A0AAV3QK10_LITER</name>
<reference evidence="1 2" key="1">
    <citation type="submission" date="2024-01" db="EMBL/GenBank/DDBJ databases">
        <title>The complete chloroplast genome sequence of Lithospermum erythrorhizon: insights into the phylogenetic relationship among Boraginaceae species and the maternal lineages of purple gromwells.</title>
        <authorList>
            <person name="Okada T."/>
            <person name="Watanabe K."/>
        </authorList>
    </citation>
    <scope>NUCLEOTIDE SEQUENCE [LARGE SCALE GENOMIC DNA]</scope>
</reference>
<organism evidence="1 2">
    <name type="scientific">Lithospermum erythrorhizon</name>
    <name type="common">Purple gromwell</name>
    <name type="synonym">Lithospermum officinale var. erythrorhizon</name>
    <dbReference type="NCBI Taxonomy" id="34254"/>
    <lineage>
        <taxon>Eukaryota</taxon>
        <taxon>Viridiplantae</taxon>
        <taxon>Streptophyta</taxon>
        <taxon>Embryophyta</taxon>
        <taxon>Tracheophyta</taxon>
        <taxon>Spermatophyta</taxon>
        <taxon>Magnoliopsida</taxon>
        <taxon>eudicotyledons</taxon>
        <taxon>Gunneridae</taxon>
        <taxon>Pentapetalae</taxon>
        <taxon>asterids</taxon>
        <taxon>lamiids</taxon>
        <taxon>Boraginales</taxon>
        <taxon>Boraginaceae</taxon>
        <taxon>Boraginoideae</taxon>
        <taxon>Lithospermeae</taxon>
        <taxon>Lithospermum</taxon>
    </lineage>
</organism>
<gene>
    <name evidence="1" type="ORF">LIER_19334</name>
</gene>
<dbReference type="Proteomes" id="UP001454036">
    <property type="component" value="Unassembled WGS sequence"/>
</dbReference>
<comment type="caution">
    <text evidence="1">The sequence shown here is derived from an EMBL/GenBank/DDBJ whole genome shotgun (WGS) entry which is preliminary data.</text>
</comment>
<sequence>MERPTVYSVIQLAERHLGLKIRNVFLRIRLLRECGKHGEFISSWHDFAPDVSRKGARIANSVLIRCLACSATLIERACTYRCKATIASVEGAGAASSRSMAS</sequence>
<keyword evidence="2" id="KW-1185">Reference proteome</keyword>
<dbReference type="AlphaFoldDB" id="A0AAV3QK10"/>
<protein>
    <submittedName>
        <fullName evidence="1">Uncharacterized protein</fullName>
    </submittedName>
</protein>
<evidence type="ECO:0000313" key="2">
    <source>
        <dbReference type="Proteomes" id="UP001454036"/>
    </source>
</evidence>